<feature type="transmembrane region" description="Helical" evidence="1">
    <location>
        <begin position="12"/>
        <end position="29"/>
    </location>
</feature>
<feature type="transmembrane region" description="Helical" evidence="1">
    <location>
        <begin position="35"/>
        <end position="56"/>
    </location>
</feature>
<keyword evidence="4" id="KW-1185">Reference proteome</keyword>
<accession>A0A1T4VXI0</accession>
<feature type="transmembrane region" description="Helical" evidence="1">
    <location>
        <begin position="63"/>
        <end position="86"/>
    </location>
</feature>
<dbReference type="InterPro" id="IPR005151">
    <property type="entry name" value="Tail-specific_protease"/>
</dbReference>
<evidence type="ECO:0000313" key="3">
    <source>
        <dbReference type="EMBL" id="SKA69609.1"/>
    </source>
</evidence>
<evidence type="ECO:0000256" key="1">
    <source>
        <dbReference type="SAM" id="Phobius"/>
    </source>
</evidence>
<dbReference type="AlphaFoldDB" id="A0A1T4VXI0"/>
<gene>
    <name evidence="3" type="ORF">SAMN02745111_01900</name>
</gene>
<name>A0A1T4VXI0_9FIRM</name>
<keyword evidence="1" id="KW-0472">Membrane</keyword>
<evidence type="ECO:0000313" key="4">
    <source>
        <dbReference type="Proteomes" id="UP000190814"/>
    </source>
</evidence>
<protein>
    <submittedName>
        <fullName evidence="3">Peptidase family S41</fullName>
    </submittedName>
</protein>
<sequence>MSKRKVLTIIEYIVLSSLVISIVPVNMFVFQMPKWVTIIACIILLSAYFRMIFSVAKKKKGRIVVSIFFVLTIGFSIYGSFFNPYWNSWNFKKNPKEIEIALDNKISSKKAMADLEEAISYLKSVHPLCENGLPEKTEVKYKNAKSFIKNSKTVSLADLDRKIENIYSTLADSNTSVRFSSEDIHYLKQMKKLKEKAGELVKVNDVDIKDILKSSAQLYSFELDGWHKVLLTRDLYTLEGLKYNKIYPMVNKKKSENIYKYTFKANDGSTKDYTYKISDYITSDAYKMYNKPTKEDKINSLYTIDKEKSLAILTLKSCKDDEEYKQVLNEMFTKIKEEKLFNLAIDLRSNSGGDLSVIDEFMKYLYIDTWKTETNVLRLGIVNIESNENIVTNEKYKGFDFDGEIYVLMDIETRGAAMLFSEYILDNKIGTLIGERPGNPANRYGEAVSHTLKNSKLSVKVSSKAFTRADSTNPSDYVDPNISCVGYEAMDKLYDQVYTLQELPSQTEEATEISADEE</sequence>
<dbReference type="EMBL" id="FUXZ01000011">
    <property type="protein sequence ID" value="SKA69609.1"/>
    <property type="molecule type" value="Genomic_DNA"/>
</dbReference>
<dbReference type="Pfam" id="PF03572">
    <property type="entry name" value="Peptidase_S41"/>
    <property type="match status" value="1"/>
</dbReference>
<proteinExistence type="predicted"/>
<dbReference type="STRING" id="39495.SAMN02745111_01900"/>
<dbReference type="RefSeq" id="WP_078766744.1">
    <property type="nucleotide sequence ID" value="NZ_FUXZ01000011.1"/>
</dbReference>
<organism evidence="3 4">
    <name type="scientific">Eubacterium uniforme</name>
    <dbReference type="NCBI Taxonomy" id="39495"/>
    <lineage>
        <taxon>Bacteria</taxon>
        <taxon>Bacillati</taxon>
        <taxon>Bacillota</taxon>
        <taxon>Clostridia</taxon>
        <taxon>Eubacteriales</taxon>
        <taxon>Eubacteriaceae</taxon>
        <taxon>Eubacterium</taxon>
    </lineage>
</organism>
<dbReference type="GO" id="GO:0008236">
    <property type="term" value="F:serine-type peptidase activity"/>
    <property type="evidence" value="ECO:0007669"/>
    <property type="project" value="InterPro"/>
</dbReference>
<keyword evidence="1" id="KW-0812">Transmembrane</keyword>
<evidence type="ECO:0000259" key="2">
    <source>
        <dbReference type="Pfam" id="PF03572"/>
    </source>
</evidence>
<dbReference type="InterPro" id="IPR029045">
    <property type="entry name" value="ClpP/crotonase-like_dom_sf"/>
</dbReference>
<reference evidence="3 4" key="1">
    <citation type="submission" date="2017-02" db="EMBL/GenBank/DDBJ databases">
        <authorList>
            <person name="Peterson S.W."/>
        </authorList>
    </citation>
    <scope>NUCLEOTIDE SEQUENCE [LARGE SCALE GENOMIC DNA]</scope>
    <source>
        <strain evidence="3 4">ATCC 35992</strain>
    </source>
</reference>
<dbReference type="GO" id="GO:0006508">
    <property type="term" value="P:proteolysis"/>
    <property type="evidence" value="ECO:0007669"/>
    <property type="project" value="InterPro"/>
</dbReference>
<dbReference type="SUPFAM" id="SSF52096">
    <property type="entry name" value="ClpP/crotonase"/>
    <property type="match status" value="1"/>
</dbReference>
<dbReference type="Proteomes" id="UP000190814">
    <property type="component" value="Unassembled WGS sequence"/>
</dbReference>
<dbReference type="OrthoDB" id="3177522at2"/>
<keyword evidence="1" id="KW-1133">Transmembrane helix</keyword>
<dbReference type="Gene3D" id="3.90.226.10">
    <property type="entry name" value="2-enoyl-CoA Hydratase, Chain A, domain 1"/>
    <property type="match status" value="1"/>
</dbReference>
<feature type="domain" description="Tail specific protease" evidence="2">
    <location>
        <begin position="311"/>
        <end position="482"/>
    </location>
</feature>